<reference evidence="1 4" key="2">
    <citation type="submission" date="2018-07" db="EMBL/GenBank/DDBJ databases">
        <title>Genomic Encyclopedia of Archaeal and Bacterial Type Strains, Phase II (KMG-II): from individual species to whole genera.</title>
        <authorList>
            <person name="Goeker M."/>
        </authorList>
    </citation>
    <scope>NUCLEOTIDE SEQUENCE [LARGE SCALE GENOMIC DNA]</scope>
    <source>
        <strain evidence="1 4">JA575</strain>
    </source>
</reference>
<sequence>MVWLETLFRAKCPPLLDDALEEALFDSPGRFRASPAFRAGMEKLLNDGTPLEMLVDSSDTGVVTLPGGRLVDENYPDRSIAFVMRKAGVLPPSLTCAFADTAPAPQSPLLWRWWTGDGLWIAGWATPSPPRLQRRPEREWPALNI</sequence>
<protein>
    <submittedName>
        <fullName evidence="2">Uncharacterized protein</fullName>
    </submittedName>
</protein>
<evidence type="ECO:0000313" key="1">
    <source>
        <dbReference type="EMBL" id="RED25551.1"/>
    </source>
</evidence>
<dbReference type="AlphaFoldDB" id="A0A336JWU1"/>
<dbReference type="Proteomes" id="UP000252631">
    <property type="component" value="Unassembled WGS sequence"/>
</dbReference>
<dbReference type="EMBL" id="QRDT01000031">
    <property type="protein sequence ID" value="RED25551.1"/>
    <property type="molecule type" value="Genomic_DNA"/>
</dbReference>
<evidence type="ECO:0000313" key="3">
    <source>
        <dbReference type="Proteomes" id="UP000252631"/>
    </source>
</evidence>
<name>A0A336JWU1_9BRAD</name>
<dbReference type="Proteomes" id="UP000256343">
    <property type="component" value="Unassembled WGS sequence"/>
</dbReference>
<dbReference type="EMBL" id="UFQQ01000031">
    <property type="protein sequence ID" value="SSW93163.1"/>
    <property type="molecule type" value="Genomic_DNA"/>
</dbReference>
<reference evidence="2 3" key="1">
    <citation type="submission" date="2017-08" db="EMBL/GenBank/DDBJ databases">
        <authorList>
            <person name="de Groot N.N."/>
        </authorList>
    </citation>
    <scope>NUCLEOTIDE SEQUENCE [LARGE SCALE GENOMIC DNA]</scope>
    <source>
        <strain evidence="2 3">JA575</strain>
    </source>
</reference>
<organism evidence="2 3">
    <name type="scientific">Rhodopseudomonas pentothenatexigens</name>
    <dbReference type="NCBI Taxonomy" id="999699"/>
    <lineage>
        <taxon>Bacteria</taxon>
        <taxon>Pseudomonadati</taxon>
        <taxon>Pseudomonadota</taxon>
        <taxon>Alphaproteobacteria</taxon>
        <taxon>Hyphomicrobiales</taxon>
        <taxon>Nitrobacteraceae</taxon>
        <taxon>Rhodopseudomonas</taxon>
    </lineage>
</organism>
<accession>A0A336JWU1</accession>
<evidence type="ECO:0000313" key="4">
    <source>
        <dbReference type="Proteomes" id="UP000256343"/>
    </source>
</evidence>
<proteinExistence type="predicted"/>
<evidence type="ECO:0000313" key="2">
    <source>
        <dbReference type="EMBL" id="SSW93163.1"/>
    </source>
</evidence>
<gene>
    <name evidence="1" type="ORF">BJ125_13119</name>
    <name evidence="2" type="ORF">SAMN05892882_13119</name>
</gene>
<keyword evidence="4" id="KW-1185">Reference proteome</keyword>